<organism evidence="2 3">
    <name type="scientific">Carpediemonas membranifera</name>
    <dbReference type="NCBI Taxonomy" id="201153"/>
    <lineage>
        <taxon>Eukaryota</taxon>
        <taxon>Metamonada</taxon>
        <taxon>Carpediemonas-like organisms</taxon>
        <taxon>Carpediemonas</taxon>
    </lineage>
</organism>
<evidence type="ECO:0000313" key="3">
    <source>
        <dbReference type="Proteomes" id="UP000717585"/>
    </source>
</evidence>
<feature type="region of interest" description="Disordered" evidence="1">
    <location>
        <begin position="259"/>
        <end position="318"/>
    </location>
</feature>
<dbReference type="AlphaFoldDB" id="A0A8J6EB50"/>
<dbReference type="OrthoDB" id="10251727at2759"/>
<dbReference type="SUPFAM" id="SSF56808">
    <property type="entry name" value="Ribosomal protein L1"/>
    <property type="match status" value="1"/>
</dbReference>
<gene>
    <name evidence="2" type="ORF">J8273_1996</name>
</gene>
<evidence type="ECO:0000313" key="2">
    <source>
        <dbReference type="EMBL" id="KAG9396265.1"/>
    </source>
</evidence>
<keyword evidence="2" id="KW-0687">Ribonucleoprotein</keyword>
<reference evidence="2" key="1">
    <citation type="submission" date="2021-05" db="EMBL/GenBank/DDBJ databases">
        <title>A free-living protist that lacks canonical eukaryotic 1 DNA replication and segregation systems.</title>
        <authorList>
            <person name="Salas-Leiva D.E."/>
            <person name="Tromer E.C."/>
            <person name="Curtis B.A."/>
            <person name="Jerlstrom-Hultqvist J."/>
            <person name="Kolisko M."/>
            <person name="Yi Z."/>
            <person name="Salas-Leiva J.S."/>
            <person name="Gallot-Lavallee L."/>
            <person name="Kops G.J.P.L."/>
            <person name="Archibald J.M."/>
            <person name="Simpson A.G.B."/>
            <person name="Roger A.J."/>
        </authorList>
    </citation>
    <scope>NUCLEOTIDE SEQUENCE</scope>
    <source>
        <strain evidence="2">BICM</strain>
    </source>
</reference>
<dbReference type="InterPro" id="IPR028364">
    <property type="entry name" value="Ribosomal_uL1/biogenesis"/>
</dbReference>
<evidence type="ECO:0000256" key="1">
    <source>
        <dbReference type="SAM" id="MobiDB-lite"/>
    </source>
</evidence>
<dbReference type="GO" id="GO:0005840">
    <property type="term" value="C:ribosome"/>
    <property type="evidence" value="ECO:0007669"/>
    <property type="project" value="UniProtKB-KW"/>
</dbReference>
<dbReference type="Proteomes" id="UP000717585">
    <property type="component" value="Unassembled WGS sequence"/>
</dbReference>
<sequence length="318" mass="35139">MNFKKSLAQAVKVIRQSEGDEASDSQPVELLVSMFEAFQPKNDTPAAIKLPNIPHVPVDDEDNVKVCLIVRDDTDDVHVKAAVKAALEEVEMDFTLDVRKLAKVRGKTSSFKDMKAFLQEYSLILGDKTIYGKLTKLFAGYSKGIRVKLYNDAKAINPETVRTAVLGAVNSTKFLYRGHGLQTITRVGHTGLDDKQIIANAKAIIDVLSAADEEYAFIGGLTNIHTIHMKTPGSIAVPVYVKTRELTAKVEKRAAAEIEEAEQEETEPALIVKKPVKKVKRVEPEPEAEPEAAPVKQKRSKSKKTEGDKKPKSLKKKH</sequence>
<name>A0A8J6EB50_9EUKA</name>
<keyword evidence="2" id="KW-0689">Ribosomal protein</keyword>
<dbReference type="InterPro" id="IPR023674">
    <property type="entry name" value="Ribosomal_uL1-like"/>
</dbReference>
<keyword evidence="3" id="KW-1185">Reference proteome</keyword>
<dbReference type="Pfam" id="PF00687">
    <property type="entry name" value="Ribosomal_L1"/>
    <property type="match status" value="1"/>
</dbReference>
<comment type="caution">
    <text evidence="2">The sequence shown here is derived from an EMBL/GenBank/DDBJ whole genome shotgun (WGS) entry which is preliminary data.</text>
</comment>
<dbReference type="EMBL" id="JAHDYR010000006">
    <property type="protein sequence ID" value="KAG9396265.1"/>
    <property type="molecule type" value="Genomic_DNA"/>
</dbReference>
<accession>A0A8J6EB50</accession>
<proteinExistence type="predicted"/>
<protein>
    <submittedName>
        <fullName evidence="2">Ribosomal protein L1/ribosomal biogenesis protein</fullName>
    </submittedName>
</protein>